<dbReference type="Proteomes" id="UP000431269">
    <property type="component" value="Chromosome"/>
</dbReference>
<sequence length="417" mass="47007">MPKHQPRDPIRVRRLIFRDETIVRTNVVGDCLHMSWTADDRQLAALCDGYGIAEDPRHTFNSRLLEINGGPETPVFQEVAGYPLLEPATDAPRYYGFGTLALDGKVFQFLNTLNNQFVGGSGDTAAGTGFVGAKLIYSPDNGRTWCNQDGSSPVHWERWEERNRDTMAFFNEPQDAFCLLSILQMGRNYEANRDGYIYVYGPNGNLEGTMNELVMFRVERDRLLDRSAYEYCTGVDSEGAASWASEFDARKPVHRFPSGWVNTKKFAHAWQPSLAYNEPLGLYMMANYGIGSAPDGNWFGKPSYFGFWTAPNPWGPWTQVHEEKAWAPGGDTKARGYQPQIAPKWIAADGKSFWLVWGDFQGVTDIPADDANRLLEMRRASDMVGATKFGAEVIARYMPHYSFNAQRVDLELELELG</sequence>
<accession>A0A6I6MUT7</accession>
<proteinExistence type="predicted"/>
<dbReference type="EMBL" id="CP047045">
    <property type="protein sequence ID" value="QGZ94933.1"/>
    <property type="molecule type" value="Genomic_DNA"/>
</dbReference>
<organism evidence="1 2">
    <name type="scientific">Terricaulis silvestris</name>
    <dbReference type="NCBI Taxonomy" id="2686094"/>
    <lineage>
        <taxon>Bacteria</taxon>
        <taxon>Pseudomonadati</taxon>
        <taxon>Pseudomonadota</taxon>
        <taxon>Alphaproteobacteria</taxon>
        <taxon>Caulobacterales</taxon>
        <taxon>Caulobacteraceae</taxon>
        <taxon>Terricaulis</taxon>
    </lineage>
</organism>
<evidence type="ECO:0000313" key="1">
    <source>
        <dbReference type="EMBL" id="QGZ94933.1"/>
    </source>
</evidence>
<reference evidence="2" key="1">
    <citation type="submission" date="2019-12" db="EMBL/GenBank/DDBJ databases">
        <title>Complete genome of Terracaulis silvestris 0127_4.</title>
        <authorList>
            <person name="Vieira S."/>
            <person name="Riedel T."/>
            <person name="Sproer C."/>
            <person name="Pascual J."/>
            <person name="Boedeker C."/>
            <person name="Overmann J."/>
        </authorList>
    </citation>
    <scope>NUCLEOTIDE SEQUENCE [LARGE SCALE GENOMIC DNA]</scope>
    <source>
        <strain evidence="2">0127_4</strain>
    </source>
</reference>
<name>A0A6I6MUT7_9CAUL</name>
<dbReference type="AlphaFoldDB" id="A0A6I6MUT7"/>
<keyword evidence="2" id="KW-1185">Reference proteome</keyword>
<dbReference type="InterPro" id="IPR023296">
    <property type="entry name" value="Glyco_hydro_beta-prop_sf"/>
</dbReference>
<protein>
    <recommendedName>
        <fullName evidence="3">DUF4185 domain-containing protein</fullName>
    </recommendedName>
</protein>
<dbReference type="RefSeq" id="WP_228445985.1">
    <property type="nucleotide sequence ID" value="NZ_CP047045.1"/>
</dbReference>
<gene>
    <name evidence="1" type="ORF">DSM104635_01768</name>
</gene>
<dbReference type="Gene3D" id="2.115.10.20">
    <property type="entry name" value="Glycosyl hydrolase domain, family 43"/>
    <property type="match status" value="1"/>
</dbReference>
<evidence type="ECO:0000313" key="2">
    <source>
        <dbReference type="Proteomes" id="UP000431269"/>
    </source>
</evidence>
<evidence type="ECO:0008006" key="3">
    <source>
        <dbReference type="Google" id="ProtNLM"/>
    </source>
</evidence>
<dbReference type="KEGG" id="tsv:DSM104635_01768"/>